<dbReference type="EMBL" id="CP038437">
    <property type="protein sequence ID" value="QEM83075.1"/>
    <property type="molecule type" value="Genomic_DNA"/>
</dbReference>
<dbReference type="PANTHER" id="PTHR34984">
    <property type="entry name" value="CARBON STORAGE REGULATOR"/>
    <property type="match status" value="1"/>
</dbReference>
<dbReference type="GO" id="GO:0006402">
    <property type="term" value="P:mRNA catabolic process"/>
    <property type="evidence" value="ECO:0007669"/>
    <property type="project" value="InterPro"/>
</dbReference>
<comment type="subunit">
    <text evidence="5">Homodimer; the beta-strands of each monomer intercalate to form a hydrophobic core, while the alpha-helices form wings that extend away from the core.</text>
</comment>
<dbReference type="NCBIfam" id="NF002469">
    <property type="entry name" value="PRK01712.1"/>
    <property type="match status" value="1"/>
</dbReference>
<dbReference type="RefSeq" id="WP_149286197.1">
    <property type="nucleotide sequence ID" value="NZ_CP038437.2"/>
</dbReference>
<dbReference type="GO" id="GO:0045948">
    <property type="term" value="P:positive regulation of translational initiation"/>
    <property type="evidence" value="ECO:0007669"/>
    <property type="project" value="UniProtKB-UniRule"/>
</dbReference>
<dbReference type="InterPro" id="IPR036107">
    <property type="entry name" value="CsrA_sf"/>
</dbReference>
<dbReference type="PANTHER" id="PTHR34984:SF1">
    <property type="entry name" value="CARBON STORAGE REGULATOR"/>
    <property type="match status" value="1"/>
</dbReference>
<comment type="function">
    <text evidence="5">A key translational regulator that binds mRNA to regulate translation initiation and/or mRNA stability. Mediates global changes in gene expression, shifting from rapid growth to stress survival by linking envelope stress, the stringent response and the catabolite repression systems. Usually binds in the 5'-UTR; binding at or near the Shine-Dalgarno sequence prevents ribosome-binding, repressing translation, binding elsewhere in the 5'-UTR can activate translation and/or stabilize the mRNA. Its function is antagonized by small RNA(s).</text>
</comment>
<dbReference type="GO" id="GO:0005829">
    <property type="term" value="C:cytosol"/>
    <property type="evidence" value="ECO:0007669"/>
    <property type="project" value="TreeGrafter"/>
</dbReference>
<accession>A0A5C1NLQ0</accession>
<comment type="subcellular location">
    <subcellularLocation>
        <location evidence="5">Cytoplasm</location>
    </subcellularLocation>
</comment>
<dbReference type="InterPro" id="IPR003751">
    <property type="entry name" value="CsrA"/>
</dbReference>
<dbReference type="SUPFAM" id="SSF117130">
    <property type="entry name" value="CsrA-like"/>
    <property type="match status" value="1"/>
</dbReference>
<name>A0A5C1NLQ0_9GAMM</name>
<dbReference type="GO" id="GO:0006109">
    <property type="term" value="P:regulation of carbohydrate metabolic process"/>
    <property type="evidence" value="ECO:0007669"/>
    <property type="project" value="UniProtKB-UniRule"/>
</dbReference>
<organism evidence="6 7">
    <name type="scientific">Halomonas binhaiensis</name>
    <dbReference type="NCBI Taxonomy" id="2562282"/>
    <lineage>
        <taxon>Bacteria</taxon>
        <taxon>Pseudomonadati</taxon>
        <taxon>Pseudomonadota</taxon>
        <taxon>Gammaproteobacteria</taxon>
        <taxon>Oceanospirillales</taxon>
        <taxon>Halomonadaceae</taxon>
        <taxon>Halomonas</taxon>
    </lineage>
</organism>
<dbReference type="KEGG" id="hbh:E4T21_17145"/>
<dbReference type="Pfam" id="PF02599">
    <property type="entry name" value="CsrA"/>
    <property type="match status" value="1"/>
</dbReference>
<evidence type="ECO:0000256" key="1">
    <source>
        <dbReference type="ARBA" id="ARBA00022490"/>
    </source>
</evidence>
<dbReference type="AlphaFoldDB" id="A0A5C1NLQ0"/>
<dbReference type="Proteomes" id="UP000324285">
    <property type="component" value="Chromosome"/>
</dbReference>
<evidence type="ECO:0000313" key="6">
    <source>
        <dbReference type="EMBL" id="QEM83075.1"/>
    </source>
</evidence>
<sequence>MLILTRRVGETLMIGDDITVTVLGVKGNQVRIGVNAPKDVAVHREEIYQRIQREKAGGGTTDGDSGE</sequence>
<dbReference type="GO" id="GO:0048027">
    <property type="term" value="F:mRNA 5'-UTR binding"/>
    <property type="evidence" value="ECO:0007669"/>
    <property type="project" value="UniProtKB-UniRule"/>
</dbReference>
<gene>
    <name evidence="5 6" type="primary">csrA</name>
    <name evidence="6" type="ORF">E4T21_17145</name>
</gene>
<dbReference type="NCBIfam" id="TIGR00202">
    <property type="entry name" value="csrA"/>
    <property type="match status" value="1"/>
</dbReference>
<dbReference type="FunFam" id="2.60.40.4380:FF:000001">
    <property type="entry name" value="Translational regulator CsrA"/>
    <property type="match status" value="1"/>
</dbReference>
<keyword evidence="4 5" id="KW-0010">Activator</keyword>
<evidence type="ECO:0000256" key="5">
    <source>
        <dbReference type="HAMAP-Rule" id="MF_00167"/>
    </source>
</evidence>
<comment type="similarity">
    <text evidence="5">Belongs to the CsrA/RsmA family.</text>
</comment>
<dbReference type="Gene3D" id="2.60.40.4380">
    <property type="entry name" value="Translational regulator CsrA"/>
    <property type="match status" value="1"/>
</dbReference>
<evidence type="ECO:0000256" key="4">
    <source>
        <dbReference type="ARBA" id="ARBA00023159"/>
    </source>
</evidence>
<dbReference type="HAMAP" id="MF_00167">
    <property type="entry name" value="CsrA"/>
    <property type="match status" value="1"/>
</dbReference>
<keyword evidence="7" id="KW-1185">Reference proteome</keyword>
<keyword evidence="2 5" id="KW-0810">Translation regulation</keyword>
<protein>
    <recommendedName>
        <fullName evidence="5">Translational regulator CsrA</fullName>
    </recommendedName>
    <alternativeName>
        <fullName evidence="5">Carbon storage regulator</fullName>
    </alternativeName>
</protein>
<reference evidence="6" key="1">
    <citation type="submission" date="2021-02" db="EMBL/GenBank/DDBJ databases">
        <title>Strain Y2R2, a novel species of the genus Halomonas.</title>
        <authorList>
            <person name="Huang H."/>
        </authorList>
    </citation>
    <scope>NUCLEOTIDE SEQUENCE</scope>
    <source>
        <strain evidence="6">Y2R2</strain>
    </source>
</reference>
<evidence type="ECO:0000313" key="7">
    <source>
        <dbReference type="Proteomes" id="UP000324285"/>
    </source>
</evidence>
<keyword evidence="5" id="KW-0678">Repressor</keyword>
<keyword evidence="1 5" id="KW-0963">Cytoplasm</keyword>
<dbReference type="OrthoDB" id="9809061at2"/>
<dbReference type="GO" id="GO:0045947">
    <property type="term" value="P:negative regulation of translational initiation"/>
    <property type="evidence" value="ECO:0007669"/>
    <property type="project" value="UniProtKB-UniRule"/>
</dbReference>
<proteinExistence type="inferred from homology"/>
<evidence type="ECO:0000256" key="2">
    <source>
        <dbReference type="ARBA" id="ARBA00022845"/>
    </source>
</evidence>
<evidence type="ECO:0000256" key="3">
    <source>
        <dbReference type="ARBA" id="ARBA00022884"/>
    </source>
</evidence>
<keyword evidence="3 5" id="KW-0694">RNA-binding</keyword>